<dbReference type="InterPro" id="IPR041078">
    <property type="entry name" value="Plavaka"/>
</dbReference>
<dbReference type="Pfam" id="PF18759">
    <property type="entry name" value="Plavaka"/>
    <property type="match status" value="1"/>
</dbReference>
<dbReference type="AlphaFoldDB" id="A0A9P5XQH0"/>
<evidence type="ECO:0008006" key="4">
    <source>
        <dbReference type="Google" id="ProtNLM"/>
    </source>
</evidence>
<sequence length="944" mass="106307">MPRRNHKPRIFTCIHGTTPICKKGFTTMSGMARHVSNAHQPAQNHYGPPQCNPSWSPTPHIHNEPPLNNTGMQGAYTRYHPILDGTPCDPDGNDLPFGTAPPNYTPPELTSDNWDPFSTRVEFEVADFLYRRNQMPGTHIDDLLDLWAASLRDGDEPPFANHNDLYSTIDAIRRGGKPWSSFAVQYSGNIPDEEPPPWMVADYEVWYCDPRAVIRNQLANLDFVGEIDVAPLQEFGANGERVWSNFMSRNWSWNQADIISEDPQTHGGVFVPIILGSDKTTVSVATGQNEYYPLYASVGNVHNNVRRGHRNTVSIIGFLSIPKTDRQYADDPTFRKFRRQLFHSSLETILEPFCAGMTVPEITRFPDGHLRRAIFGLGPYIADYPEQVLLGCIVQGWCARCTAHRDNLDGEGGQRSHAHTRLLMESLDHQTLWREYGVVGDVMPFTSSFPRADIHELLAPDLLHQLIKGTFKDHLVTWVGEYLVSTHGEAHAAAIMADIDRRIAAVPAFPGLRRFPQGRGFKQWTGDDSKALMKVYLPAISGHVPQPMVQALRAFLDFCYLVRRNIITEATLGEIDDALARFHLHRQVFEQAGVRLDGISLPRQHSMVHYRELIEMFGAPNGLCSSITESKHIKAVKEPWRRSSHFEALGQMLVTNQRLDKLAAARVDFMARGMLNGSCLAPHLNLVAPIPPPPAPVILLDTDDEAVNGPRVEAAVSLAKTRARKYPSSAHDLGKHIDQPQFLDHIRRFLYDQLNPDSALSGADLDINDCPPFEGRISVFHSAVATYYAPSDHSGNGGMHRQRIRSVPRWRKGPARRNCAFLEKDPLQEGVLGLHVVQVLLFFSFIYRQVVYPCALVEWFIHPEDCTGPCEDTGMWIVEPEYDENGCRATAVVHIDCMVRGAHLIPVYGDQFLPRAFNYTDSLTSFHSYYISKYADHHMNEIAF</sequence>
<dbReference type="EMBL" id="MU150512">
    <property type="protein sequence ID" value="KAF9455822.1"/>
    <property type="molecule type" value="Genomic_DNA"/>
</dbReference>
<feature type="region of interest" description="Disordered" evidence="1">
    <location>
        <begin position="37"/>
        <end position="100"/>
    </location>
</feature>
<name>A0A9P5XQH0_9AGAR</name>
<proteinExistence type="predicted"/>
<protein>
    <recommendedName>
        <fullName evidence="4">C2H2-type domain-containing protein</fullName>
    </recommendedName>
</protein>
<comment type="caution">
    <text evidence="2">The sequence shown here is derived from an EMBL/GenBank/DDBJ whole genome shotgun (WGS) entry which is preliminary data.</text>
</comment>
<accession>A0A9P5XQH0</accession>
<evidence type="ECO:0000256" key="1">
    <source>
        <dbReference type="SAM" id="MobiDB-lite"/>
    </source>
</evidence>
<dbReference type="OrthoDB" id="3199698at2759"/>
<organism evidence="2 3">
    <name type="scientific">Collybia nuda</name>
    <dbReference type="NCBI Taxonomy" id="64659"/>
    <lineage>
        <taxon>Eukaryota</taxon>
        <taxon>Fungi</taxon>
        <taxon>Dikarya</taxon>
        <taxon>Basidiomycota</taxon>
        <taxon>Agaricomycotina</taxon>
        <taxon>Agaricomycetes</taxon>
        <taxon>Agaricomycetidae</taxon>
        <taxon>Agaricales</taxon>
        <taxon>Tricholomatineae</taxon>
        <taxon>Clitocybaceae</taxon>
        <taxon>Collybia</taxon>
    </lineage>
</organism>
<dbReference type="Proteomes" id="UP000807353">
    <property type="component" value="Unassembled WGS sequence"/>
</dbReference>
<evidence type="ECO:0000313" key="3">
    <source>
        <dbReference type="Proteomes" id="UP000807353"/>
    </source>
</evidence>
<reference evidence="2" key="1">
    <citation type="submission" date="2020-11" db="EMBL/GenBank/DDBJ databases">
        <authorList>
            <consortium name="DOE Joint Genome Institute"/>
            <person name="Ahrendt S."/>
            <person name="Riley R."/>
            <person name="Andreopoulos W."/>
            <person name="Labutti K."/>
            <person name="Pangilinan J."/>
            <person name="Ruiz-Duenas F.J."/>
            <person name="Barrasa J.M."/>
            <person name="Sanchez-Garcia M."/>
            <person name="Camarero S."/>
            <person name="Miyauchi S."/>
            <person name="Serrano A."/>
            <person name="Linde D."/>
            <person name="Babiker R."/>
            <person name="Drula E."/>
            <person name="Ayuso-Fernandez I."/>
            <person name="Pacheco R."/>
            <person name="Padilla G."/>
            <person name="Ferreira P."/>
            <person name="Barriuso J."/>
            <person name="Kellner H."/>
            <person name="Castanera R."/>
            <person name="Alfaro M."/>
            <person name="Ramirez L."/>
            <person name="Pisabarro A.G."/>
            <person name="Kuo A."/>
            <person name="Tritt A."/>
            <person name="Lipzen A."/>
            <person name="He G."/>
            <person name="Yan M."/>
            <person name="Ng V."/>
            <person name="Cullen D."/>
            <person name="Martin F."/>
            <person name="Rosso M.-N."/>
            <person name="Henrissat B."/>
            <person name="Hibbett D."/>
            <person name="Martinez A.T."/>
            <person name="Grigoriev I.V."/>
        </authorList>
    </citation>
    <scope>NUCLEOTIDE SEQUENCE</scope>
    <source>
        <strain evidence="2">CBS 247.69</strain>
    </source>
</reference>
<keyword evidence="3" id="KW-1185">Reference proteome</keyword>
<gene>
    <name evidence="2" type="ORF">BDZ94DRAFT_1356091</name>
</gene>
<evidence type="ECO:0000313" key="2">
    <source>
        <dbReference type="EMBL" id="KAF9455822.1"/>
    </source>
</evidence>